<feature type="compositionally biased region" description="Basic and acidic residues" evidence="4">
    <location>
        <begin position="128"/>
        <end position="165"/>
    </location>
</feature>
<dbReference type="SUPFAM" id="SSF54565">
    <property type="entry name" value="Ribosomal protein S16"/>
    <property type="match status" value="1"/>
</dbReference>
<evidence type="ECO:0000256" key="1">
    <source>
        <dbReference type="ARBA" id="ARBA00022980"/>
    </source>
</evidence>
<evidence type="ECO:0000313" key="5">
    <source>
        <dbReference type="EMBL" id="PIT90354.1"/>
    </source>
</evidence>
<dbReference type="PANTHER" id="PTHR12919:SF20">
    <property type="entry name" value="SMALL RIBOSOMAL SUBUNIT PROTEIN BS16M"/>
    <property type="match status" value="1"/>
</dbReference>
<evidence type="ECO:0000256" key="4">
    <source>
        <dbReference type="SAM" id="MobiDB-lite"/>
    </source>
</evidence>
<dbReference type="GO" id="GO:0006412">
    <property type="term" value="P:translation"/>
    <property type="evidence" value="ECO:0007669"/>
    <property type="project" value="UniProtKB-UniRule"/>
</dbReference>
<protein>
    <recommendedName>
        <fullName evidence="3">Small ribosomal subunit protein bS16</fullName>
    </recommendedName>
</protein>
<keyword evidence="1 3" id="KW-0689">Ribosomal protein</keyword>
<evidence type="ECO:0000256" key="3">
    <source>
        <dbReference type="HAMAP-Rule" id="MF_00385"/>
    </source>
</evidence>
<feature type="compositionally biased region" description="Basic and acidic residues" evidence="4">
    <location>
        <begin position="94"/>
        <end position="118"/>
    </location>
</feature>
<dbReference type="NCBIfam" id="TIGR00002">
    <property type="entry name" value="S16"/>
    <property type="match status" value="1"/>
</dbReference>
<dbReference type="InterPro" id="IPR023803">
    <property type="entry name" value="Ribosomal_bS16_dom_sf"/>
</dbReference>
<proteinExistence type="inferred from homology"/>
<sequence>MLSIRFTRVGKKKQPHYRIIVLEKHKDPWGKYLELLGNYNPKTKEAILKVDRIKHWLSVGAQASETVHNLLIKEGVVEGKKKRALKISKKRRTKLDAKKKAAEEKAQAKTAKAEEAKVELASSATPQEEAKSEAPEAMEEPKQEEVKAEAPEVEKTEEAEVDKKE</sequence>
<organism evidence="5 6">
    <name type="scientific">Candidatus Komeilibacteria bacterium CG10_big_fil_rev_8_21_14_0_10_41_13</name>
    <dbReference type="NCBI Taxonomy" id="1974476"/>
    <lineage>
        <taxon>Bacteria</taxon>
        <taxon>Candidatus Komeiliibacteriota</taxon>
    </lineage>
</organism>
<dbReference type="GO" id="GO:0003735">
    <property type="term" value="F:structural constituent of ribosome"/>
    <property type="evidence" value="ECO:0007669"/>
    <property type="project" value="InterPro"/>
</dbReference>
<dbReference type="GO" id="GO:0005737">
    <property type="term" value="C:cytoplasm"/>
    <property type="evidence" value="ECO:0007669"/>
    <property type="project" value="UniProtKB-ARBA"/>
</dbReference>
<dbReference type="InterPro" id="IPR000307">
    <property type="entry name" value="Ribosomal_bS16"/>
</dbReference>
<evidence type="ECO:0000256" key="2">
    <source>
        <dbReference type="ARBA" id="ARBA00023274"/>
    </source>
</evidence>
<dbReference type="GO" id="GO:0015935">
    <property type="term" value="C:small ribosomal subunit"/>
    <property type="evidence" value="ECO:0007669"/>
    <property type="project" value="TreeGrafter"/>
</dbReference>
<dbReference type="Pfam" id="PF00886">
    <property type="entry name" value="Ribosomal_S16"/>
    <property type="match status" value="1"/>
</dbReference>
<dbReference type="AlphaFoldDB" id="A0A2M6WC68"/>
<feature type="region of interest" description="Disordered" evidence="4">
    <location>
        <begin position="88"/>
        <end position="165"/>
    </location>
</feature>
<accession>A0A2M6WC68</accession>
<dbReference type="HAMAP" id="MF_00385">
    <property type="entry name" value="Ribosomal_bS16"/>
    <property type="match status" value="1"/>
</dbReference>
<comment type="similarity">
    <text evidence="3">Belongs to the bacterial ribosomal protein bS16 family.</text>
</comment>
<dbReference type="PANTHER" id="PTHR12919">
    <property type="entry name" value="30S RIBOSOMAL PROTEIN S16"/>
    <property type="match status" value="1"/>
</dbReference>
<dbReference type="EMBL" id="PFBO01000094">
    <property type="protein sequence ID" value="PIT90354.1"/>
    <property type="molecule type" value="Genomic_DNA"/>
</dbReference>
<gene>
    <name evidence="3 5" type="primary">rpsP</name>
    <name evidence="5" type="ORF">COU22_02625</name>
</gene>
<evidence type="ECO:0000313" key="6">
    <source>
        <dbReference type="Proteomes" id="UP000230543"/>
    </source>
</evidence>
<comment type="caution">
    <text evidence="5">The sequence shown here is derived from an EMBL/GenBank/DDBJ whole genome shotgun (WGS) entry which is preliminary data.</text>
</comment>
<reference evidence="6" key="1">
    <citation type="submission" date="2017-09" db="EMBL/GenBank/DDBJ databases">
        <title>Depth-based differentiation of microbial function through sediment-hosted aquifers and enrichment of novel symbionts in the deep terrestrial subsurface.</title>
        <authorList>
            <person name="Probst A.J."/>
            <person name="Ladd B."/>
            <person name="Jarett J.K."/>
            <person name="Geller-Mcgrath D.E."/>
            <person name="Sieber C.M.K."/>
            <person name="Emerson J.B."/>
            <person name="Anantharaman K."/>
            <person name="Thomas B.C."/>
            <person name="Malmstrom R."/>
            <person name="Stieglmeier M."/>
            <person name="Klingl A."/>
            <person name="Woyke T."/>
            <person name="Ryan C.M."/>
            <person name="Banfield J.F."/>
        </authorList>
    </citation>
    <scope>NUCLEOTIDE SEQUENCE [LARGE SCALE GENOMIC DNA]</scope>
</reference>
<dbReference type="Gene3D" id="3.30.1320.10">
    <property type="match status" value="1"/>
</dbReference>
<dbReference type="Proteomes" id="UP000230543">
    <property type="component" value="Unassembled WGS sequence"/>
</dbReference>
<keyword evidence="2 3" id="KW-0687">Ribonucleoprotein</keyword>
<name>A0A2M6WC68_9BACT</name>